<evidence type="ECO:0000313" key="2">
    <source>
        <dbReference type="EMBL" id="KAF4662216.1"/>
    </source>
</evidence>
<dbReference type="EMBL" id="JAAPAO010000353">
    <property type="protein sequence ID" value="KAF4662216.1"/>
    <property type="molecule type" value="Genomic_DNA"/>
</dbReference>
<name>A0A7J6LSV5_PERCH</name>
<gene>
    <name evidence="2" type="ORF">FOL47_006363</name>
</gene>
<dbReference type="Proteomes" id="UP000591131">
    <property type="component" value="Unassembled WGS sequence"/>
</dbReference>
<reference evidence="2 3" key="1">
    <citation type="submission" date="2020-04" db="EMBL/GenBank/DDBJ databases">
        <title>Perkinsus chesapeaki whole genome sequence.</title>
        <authorList>
            <person name="Bogema D.R."/>
        </authorList>
    </citation>
    <scope>NUCLEOTIDE SEQUENCE [LARGE SCALE GENOMIC DNA]</scope>
    <source>
        <strain evidence="2">ATCC PRA-425</strain>
    </source>
</reference>
<evidence type="ECO:0000256" key="1">
    <source>
        <dbReference type="SAM" id="SignalP"/>
    </source>
</evidence>
<proteinExistence type="predicted"/>
<feature type="chain" id="PRO_5029568774" evidence="1">
    <location>
        <begin position="29"/>
        <end position="142"/>
    </location>
</feature>
<accession>A0A7J6LSV5</accession>
<sequence>MSTGGRSKAKPVLLTILLTWLMVFHIMGCDNGCDFDLGLYKGSNYGITYQVFINWVEDDTFGADITFIKNKVPFTCKGCEFEYWYGTFKCYKCGESPDDLQKLVEYGNMGSTNYLGMSIADGCLSYYMTSQGNLTVELYVVG</sequence>
<evidence type="ECO:0000313" key="3">
    <source>
        <dbReference type="Proteomes" id="UP000591131"/>
    </source>
</evidence>
<organism evidence="2 3">
    <name type="scientific">Perkinsus chesapeaki</name>
    <name type="common">Clam parasite</name>
    <name type="synonym">Perkinsus andrewsi</name>
    <dbReference type="NCBI Taxonomy" id="330153"/>
    <lineage>
        <taxon>Eukaryota</taxon>
        <taxon>Sar</taxon>
        <taxon>Alveolata</taxon>
        <taxon>Perkinsozoa</taxon>
        <taxon>Perkinsea</taxon>
        <taxon>Perkinsida</taxon>
        <taxon>Perkinsidae</taxon>
        <taxon>Perkinsus</taxon>
    </lineage>
</organism>
<feature type="signal peptide" evidence="1">
    <location>
        <begin position="1"/>
        <end position="28"/>
    </location>
</feature>
<protein>
    <submittedName>
        <fullName evidence="2">Uncharacterized protein</fullName>
    </submittedName>
</protein>
<comment type="caution">
    <text evidence="2">The sequence shown here is derived from an EMBL/GenBank/DDBJ whole genome shotgun (WGS) entry which is preliminary data.</text>
</comment>
<dbReference type="AlphaFoldDB" id="A0A7J6LSV5"/>
<keyword evidence="3" id="KW-1185">Reference proteome</keyword>
<keyword evidence="1" id="KW-0732">Signal</keyword>